<dbReference type="EMBL" id="KQ417963">
    <property type="protein sequence ID" value="KOF89501.1"/>
    <property type="molecule type" value="Genomic_DNA"/>
</dbReference>
<gene>
    <name evidence="1" type="ORF">OCBIM_22012963mg</name>
</gene>
<dbReference type="AlphaFoldDB" id="A0A0L8HJU2"/>
<sequence length="114" mass="12662">MVVVIVVDIVRVVASDGSISSSDDSSSIEMMPRVSESQTEAFIKHISGGHGSRQMVPSVLMYQVKRPHNLCGGYIDKMLVYLADKSRMFAINDHNLLVNDLVTNNQLNNYIVFC</sequence>
<proteinExistence type="predicted"/>
<evidence type="ECO:0000313" key="1">
    <source>
        <dbReference type="EMBL" id="KOF89501.1"/>
    </source>
</evidence>
<organism evidence="1">
    <name type="scientific">Octopus bimaculoides</name>
    <name type="common">California two-spotted octopus</name>
    <dbReference type="NCBI Taxonomy" id="37653"/>
    <lineage>
        <taxon>Eukaryota</taxon>
        <taxon>Metazoa</taxon>
        <taxon>Spiralia</taxon>
        <taxon>Lophotrochozoa</taxon>
        <taxon>Mollusca</taxon>
        <taxon>Cephalopoda</taxon>
        <taxon>Coleoidea</taxon>
        <taxon>Octopodiformes</taxon>
        <taxon>Octopoda</taxon>
        <taxon>Incirrata</taxon>
        <taxon>Octopodidae</taxon>
        <taxon>Octopus</taxon>
    </lineage>
</organism>
<reference evidence="1" key="1">
    <citation type="submission" date="2015-07" db="EMBL/GenBank/DDBJ databases">
        <title>MeaNS - Measles Nucleotide Surveillance Program.</title>
        <authorList>
            <person name="Tran T."/>
            <person name="Druce J."/>
        </authorList>
    </citation>
    <scope>NUCLEOTIDE SEQUENCE</scope>
    <source>
        <strain evidence="1">UCB-OBI-ISO-001</strain>
        <tissue evidence="1">Gonad</tissue>
    </source>
</reference>
<accession>A0A0L8HJU2</accession>
<protein>
    <submittedName>
        <fullName evidence="1">Uncharacterized protein</fullName>
    </submittedName>
</protein>
<name>A0A0L8HJU2_OCTBM</name>